<dbReference type="GO" id="GO:0005886">
    <property type="term" value="C:plasma membrane"/>
    <property type="evidence" value="ECO:0007669"/>
    <property type="project" value="UniProtKB-SubCell"/>
</dbReference>
<dbReference type="PANTHER" id="PTHR36844:SF1">
    <property type="entry name" value="PROTEASE PRSW"/>
    <property type="match status" value="1"/>
</dbReference>
<dbReference type="Proteomes" id="UP000190625">
    <property type="component" value="Unassembled WGS sequence"/>
</dbReference>
<evidence type="ECO:0000313" key="11">
    <source>
        <dbReference type="EMBL" id="SJZ33923.1"/>
    </source>
</evidence>
<evidence type="ECO:0000256" key="4">
    <source>
        <dbReference type="ARBA" id="ARBA00022475"/>
    </source>
</evidence>
<dbReference type="GO" id="GO:0008233">
    <property type="term" value="F:peptidase activity"/>
    <property type="evidence" value="ECO:0007669"/>
    <property type="project" value="UniProtKB-KW"/>
</dbReference>
<feature type="transmembrane region" description="Helical" evidence="10">
    <location>
        <begin position="153"/>
        <end position="173"/>
    </location>
</feature>
<keyword evidence="6 10" id="KW-0812">Transmembrane</keyword>
<comment type="subcellular location">
    <subcellularLocation>
        <location evidence="1">Cell membrane</location>
        <topology evidence="1">Multi-pass membrane protein</topology>
    </subcellularLocation>
</comment>
<comment type="similarity">
    <text evidence="2">Belongs to the protease PrsW family.</text>
</comment>
<dbReference type="AlphaFoldDB" id="A0A1T4JUV9"/>
<dbReference type="GO" id="GO:0006508">
    <property type="term" value="P:proteolysis"/>
    <property type="evidence" value="ECO:0007669"/>
    <property type="project" value="UniProtKB-KW"/>
</dbReference>
<evidence type="ECO:0000256" key="9">
    <source>
        <dbReference type="ARBA" id="ARBA00023136"/>
    </source>
</evidence>
<keyword evidence="5 11" id="KW-0645">Protease</keyword>
<name>A0A1T4JUV9_9FIRM</name>
<evidence type="ECO:0000256" key="7">
    <source>
        <dbReference type="ARBA" id="ARBA00022801"/>
    </source>
</evidence>
<evidence type="ECO:0000256" key="3">
    <source>
        <dbReference type="ARBA" id="ARBA00018997"/>
    </source>
</evidence>
<keyword evidence="9 10" id="KW-0472">Membrane</keyword>
<evidence type="ECO:0000256" key="6">
    <source>
        <dbReference type="ARBA" id="ARBA00022692"/>
    </source>
</evidence>
<evidence type="ECO:0000256" key="10">
    <source>
        <dbReference type="SAM" id="Phobius"/>
    </source>
</evidence>
<keyword evidence="7" id="KW-0378">Hydrolase</keyword>
<dbReference type="InterPro" id="IPR026898">
    <property type="entry name" value="PrsW"/>
</dbReference>
<feature type="transmembrane region" description="Helical" evidence="10">
    <location>
        <begin position="94"/>
        <end position="117"/>
    </location>
</feature>
<reference evidence="12" key="1">
    <citation type="submission" date="2017-02" db="EMBL/GenBank/DDBJ databases">
        <authorList>
            <person name="Varghese N."/>
            <person name="Submissions S."/>
        </authorList>
    </citation>
    <scope>NUCLEOTIDE SEQUENCE [LARGE SCALE GENOMIC DNA]</scope>
    <source>
        <strain evidence="12">ATCC BAA-73</strain>
    </source>
</reference>
<proteinExistence type="inferred from homology"/>
<keyword evidence="12" id="KW-1185">Reference proteome</keyword>
<feature type="transmembrane region" description="Helical" evidence="10">
    <location>
        <begin position="66"/>
        <end position="88"/>
    </location>
</feature>
<evidence type="ECO:0000256" key="1">
    <source>
        <dbReference type="ARBA" id="ARBA00004651"/>
    </source>
</evidence>
<dbReference type="InterPro" id="IPR023596">
    <property type="entry name" value="Peptidase_PrsW_arch/bac"/>
</dbReference>
<organism evidence="11 12">
    <name type="scientific">Selenihalanaerobacter shriftii</name>
    <dbReference type="NCBI Taxonomy" id="142842"/>
    <lineage>
        <taxon>Bacteria</taxon>
        <taxon>Bacillati</taxon>
        <taxon>Bacillota</taxon>
        <taxon>Clostridia</taxon>
        <taxon>Halanaerobiales</taxon>
        <taxon>Halobacteroidaceae</taxon>
        <taxon>Selenihalanaerobacter</taxon>
    </lineage>
</organism>
<gene>
    <name evidence="11" type="ORF">SAMN02745118_00430</name>
</gene>
<evidence type="ECO:0000256" key="2">
    <source>
        <dbReference type="ARBA" id="ARBA00009165"/>
    </source>
</evidence>
<accession>A0A1T4JUV9</accession>
<dbReference type="PANTHER" id="PTHR36844">
    <property type="entry name" value="PROTEASE PRSW"/>
    <property type="match status" value="1"/>
</dbReference>
<dbReference type="Pfam" id="PF13367">
    <property type="entry name" value="PrsW-protease"/>
    <property type="match status" value="1"/>
</dbReference>
<feature type="transmembrane region" description="Helical" evidence="10">
    <location>
        <begin position="28"/>
        <end position="54"/>
    </location>
</feature>
<dbReference type="EMBL" id="FUWM01000004">
    <property type="protein sequence ID" value="SJZ33923.1"/>
    <property type="molecule type" value="Genomic_DNA"/>
</dbReference>
<evidence type="ECO:0000256" key="8">
    <source>
        <dbReference type="ARBA" id="ARBA00022989"/>
    </source>
</evidence>
<evidence type="ECO:0000313" key="12">
    <source>
        <dbReference type="Proteomes" id="UP000190625"/>
    </source>
</evidence>
<sequence>MYGALAVIPVGLIELPFANQINNSASLIKLFILTTVVVGLTEEFFKLIVVWYGLYKSEEFNEVMDGIIYSISAGLGFAVVENLLYTVVFGYKVGVVRAFITTLVHASFSGIAGYYLGLAKMGRGSEIRLISIGLIQVALLHGIYDFLVVGNFISMGGVAITVLMLYIYLVKLIKRANSMSPFKP</sequence>
<dbReference type="STRING" id="142842.SAMN02745118_00430"/>
<keyword evidence="8 10" id="KW-1133">Transmembrane helix</keyword>
<dbReference type="PIRSF" id="PIRSF016933">
    <property type="entry name" value="PrsW"/>
    <property type="match status" value="1"/>
</dbReference>
<keyword evidence="4" id="KW-1003">Cell membrane</keyword>
<protein>
    <recommendedName>
        <fullName evidence="3">Protease PrsW</fullName>
    </recommendedName>
</protein>
<evidence type="ECO:0000256" key="5">
    <source>
        <dbReference type="ARBA" id="ARBA00022670"/>
    </source>
</evidence>